<accession>A0AA86QT17</accession>
<dbReference type="EMBL" id="CAXDID020000076">
    <property type="protein sequence ID" value="CAL6016395.1"/>
    <property type="molecule type" value="Genomic_DNA"/>
</dbReference>
<evidence type="ECO:0000313" key="1">
    <source>
        <dbReference type="EMBL" id="CAI9958729.1"/>
    </source>
</evidence>
<gene>
    <name evidence="2" type="ORF">HINF_LOCUS25486</name>
    <name evidence="1" type="ORF">HINF_LOCUS46374</name>
</gene>
<organism evidence="1">
    <name type="scientific">Hexamita inflata</name>
    <dbReference type="NCBI Taxonomy" id="28002"/>
    <lineage>
        <taxon>Eukaryota</taxon>
        <taxon>Metamonada</taxon>
        <taxon>Diplomonadida</taxon>
        <taxon>Hexamitidae</taxon>
        <taxon>Hexamitinae</taxon>
        <taxon>Hexamita</taxon>
    </lineage>
</organism>
<reference evidence="1" key="1">
    <citation type="submission" date="2023-06" db="EMBL/GenBank/DDBJ databases">
        <authorList>
            <person name="Kurt Z."/>
        </authorList>
    </citation>
    <scope>NUCLEOTIDE SEQUENCE</scope>
</reference>
<protein>
    <submittedName>
        <fullName evidence="2">Hypothetical_protein</fullName>
    </submittedName>
</protein>
<proteinExistence type="predicted"/>
<dbReference type="Proteomes" id="UP001642409">
    <property type="component" value="Unassembled WGS sequence"/>
</dbReference>
<dbReference type="AlphaFoldDB" id="A0AA86QT17"/>
<evidence type="ECO:0000313" key="3">
    <source>
        <dbReference type="Proteomes" id="UP001642409"/>
    </source>
</evidence>
<keyword evidence="3" id="KW-1185">Reference proteome</keyword>
<sequence length="1234" mass="133350">MHSQYIQTNFTILCVTPFAFDGEQCVCIEGYMLNGSACVDIILTLTNIQKSLGDTQINDKVQAELLKLNLSIIDINNTVNTNLATIANEIQQQNILTDQNIIGNTSQLQNSILTIIQQLDQNIASNSSVLVSALSVTKNNVQSLVNTSNSLNQSIIDQNTSFMNIINSLNTSIQNTNTAIVANFSSIDSQFNQTNLSISNQNATILQMQNMINDLQNQIIASSIDQESQDTEISNFNIAEFVCMQQSFVQQFDIQSVTHNIQLSNFSSSFVFETASVNNAFLDIADFSLQTGFQLYKSQSYFYNLKVQLGSQSTGSGSIISDSSMKLLVSVTIQSKASASVSVTASNQLNLVQKTSVGSNIRELLININFDTVSSGNLTLIGSASGSLNINKYQVLGKYYTTQQLSLCVLIMLNAQVYINQLNFKPSQFQFGNQSSYLLSYVELSFVQFKQITLSVGIDQVSTNLISKIVSSAANNLQYGGFINIVLKSKVIILNVVNQQFLMHQTQFIANSGQIIGSTIQDSFVSISNLCQVGYDVTVSGQQINASGLIGNIGGKLSINNANINNIYSGSASFSNIGTIGLISSSSQNATFVNIDVVFTSSSKSAYDSTEGNISALIGQSNSKNLVVNASTFSNISVVAATNISVLVGSSANSNVFVNQINFNNISLTAIASVNNNSIGTVFGSTYNSNLKCQQMTIDKTNITSLLSYAVNLGGVIGYQFFGQISVIQSRVSNLYVNGSSQYWAMVSGFAAGIYNVTNNYFRNVELFNSSIFSLSEIRVACTGGIIGYFIYSDIIITMVNINDIKTDAQSVLGEGTSSGFISIAHKYNTVNISYVELKFSFIYCNSRYPKAGGIVSIGFYGLVDVKYSSVRNTVVQSSDELYLNQTTPYFIGPMWGLACGFLAQYYNSNINIYQVQLIDSVISVNCSNESSSSGISSQLTTTMLQLSQIVIQNIQIFAISKYKQSFSAGICSTQKSNTSYIDSISVLGSNITSISTTYSFASAVNAHISGMNETIIQVEVLMTTLNSQNNQLGDCSNIGGIYGLVEFSNTNTTSCKVITSQFTALNTNAVYMGGLVGYYSFTNSTLVDSSITDSNLSARTINKDTVVGGAVGFYVSSNVTLFDTNVSNLVLQSFSVSSVYCSSLIGTVRSQQSYNKLIILNSNAYSIQTEYGGSSILANFLVQYQTKGMSQIQTSISNSQSLGFSSMNGVALANCLFQIRNNTTSYLINVDGC</sequence>
<evidence type="ECO:0000313" key="2">
    <source>
        <dbReference type="EMBL" id="CAL6016395.1"/>
    </source>
</evidence>
<dbReference type="EMBL" id="CATOUU010000909">
    <property type="protein sequence ID" value="CAI9958729.1"/>
    <property type="molecule type" value="Genomic_DNA"/>
</dbReference>
<comment type="caution">
    <text evidence="1">The sequence shown here is derived from an EMBL/GenBank/DDBJ whole genome shotgun (WGS) entry which is preliminary data.</text>
</comment>
<reference evidence="2 3" key="2">
    <citation type="submission" date="2024-07" db="EMBL/GenBank/DDBJ databases">
        <authorList>
            <person name="Akdeniz Z."/>
        </authorList>
    </citation>
    <scope>NUCLEOTIDE SEQUENCE [LARGE SCALE GENOMIC DNA]</scope>
</reference>
<name>A0AA86QT17_9EUKA</name>